<dbReference type="Gene3D" id="2.70.98.50">
    <property type="entry name" value="putative glycoside hydrolase family protein from bacillus halodurans"/>
    <property type="match status" value="1"/>
</dbReference>
<dbReference type="SUPFAM" id="SSF48208">
    <property type="entry name" value="Six-hairpin glycosidases"/>
    <property type="match status" value="1"/>
</dbReference>
<dbReference type="Proteomes" id="UP000642938">
    <property type="component" value="Unassembled WGS sequence"/>
</dbReference>
<accession>A0A7W6P5S0</accession>
<dbReference type="InterPro" id="IPR012341">
    <property type="entry name" value="6hp_glycosidase-like_sf"/>
</dbReference>
<keyword evidence="6" id="KW-0378">Hydrolase</keyword>
<dbReference type="EMBL" id="JACIEF010000001">
    <property type="protein sequence ID" value="MBB4107271.1"/>
    <property type="molecule type" value="Genomic_DNA"/>
</dbReference>
<dbReference type="Proteomes" id="UP000532273">
    <property type="component" value="Unassembled WGS sequence"/>
</dbReference>
<dbReference type="InterPro" id="IPR016518">
    <property type="entry name" value="Alpha-L-fucosidase"/>
</dbReference>
<dbReference type="AlphaFoldDB" id="A0A7W6P5S0"/>
<dbReference type="GO" id="GO:0005975">
    <property type="term" value="P:carbohydrate metabolic process"/>
    <property type="evidence" value="ECO:0007669"/>
    <property type="project" value="InterPro"/>
</dbReference>
<feature type="signal peptide" evidence="1">
    <location>
        <begin position="1"/>
        <end position="22"/>
    </location>
</feature>
<dbReference type="InterPro" id="IPR054363">
    <property type="entry name" value="GH95_cat"/>
</dbReference>
<keyword evidence="1" id="KW-0732">Signal</keyword>
<name>A0A7W6P5S0_9SPHI</name>
<feature type="domain" description="Alpha fucosidase A-like C-terminal" evidence="3">
    <location>
        <begin position="703"/>
        <end position="767"/>
    </location>
</feature>
<evidence type="ECO:0000313" key="6">
    <source>
        <dbReference type="EMBL" id="MBB4107271.1"/>
    </source>
</evidence>
<dbReference type="RefSeq" id="WP_183760845.1">
    <property type="nucleotide sequence ID" value="NZ_BMHZ01000002.1"/>
</dbReference>
<dbReference type="Pfam" id="PF21307">
    <property type="entry name" value="Glyco_hydro_95_C"/>
    <property type="match status" value="1"/>
</dbReference>
<evidence type="ECO:0000259" key="2">
    <source>
        <dbReference type="Pfam" id="PF14498"/>
    </source>
</evidence>
<sequence>MKKLICSFLILLFALSHSFAQSKLFKLWYNKPASRWEETLPLGNGRLGMMPDGGINSEHIVLNDITLWSGAPQDANHYEAYKTLPDIRKLILEGKNDEAQNLVNQNFVCTGKGSGGANWGCFQVLGNLDIQYQYEGKEKTPATYKRELLLNDAMATTDYTLNNVHFRREYFTSFSGDVAVIRMTADKPGQINCKLSLSRPERGESQVRGNRIALSGQLDNGIDGKGMEYLALLDPVISGGKINQDGNALEITKANMLTIYLSVKTSYKDHQFRQHAALLLDKAIKQHYAVEKLKHRQAFQQMFKRLDIDLGTGKNSLLSTDKRLALYYKDPESDLQLPALFFQYGRYLSISSTRVGLLPPNLQGLWANQIHTPWNGDYHLDVNVQMNHWPLEVVNLSELNLPLVDLVGNLVPNGQKTAKAYYKADGWIAHVITNIWGFTEPGESASWGVANAGSGWLCNNLWDHYAFSKDINYLKKIYPIIKGSAQFYSSVLVKDPKTGWMMTSPSVSPENSFYLPNGKTANVTMGPTIDNQIVRELFTNVIEAAKKLGKDETLQKLLQHQLSLLPPAARISKDGRIMEWIEDYKETDPQHRHISHLYGVYPASLITVDGTPDLAEASKKTLNVRGDDGPSWSIAYKLLFWARLRDGNRAFKLFRALLKPTHRTDINYGAGGGLYDNLLSAGPPFQIDGNFGATAGIAEMLIQSHEGYINLLPAIPDAWKKYGSVKGLKARGNYTVNVSWKDGVVTQYQVFSANANPVKVKVNGKMINVVSSKKTG</sequence>
<dbReference type="Gene3D" id="1.50.10.10">
    <property type="match status" value="1"/>
</dbReference>
<dbReference type="Pfam" id="PF14498">
    <property type="entry name" value="Glyco_hyd_65N_2"/>
    <property type="match status" value="1"/>
</dbReference>
<dbReference type="PANTHER" id="PTHR31084">
    <property type="entry name" value="ALPHA-L-FUCOSIDASE 2"/>
    <property type="match status" value="1"/>
</dbReference>
<dbReference type="Pfam" id="PF22124">
    <property type="entry name" value="Glyco_hydro_95_cat"/>
    <property type="match status" value="1"/>
</dbReference>
<reference evidence="8" key="2">
    <citation type="journal article" date="2019" name="Int. J. Syst. Evol. Microbiol.">
        <title>The Global Catalogue of Microorganisms (GCM) 10K type strain sequencing project: providing services to taxonomists for standard genome sequencing and annotation.</title>
        <authorList>
            <consortium name="The Broad Institute Genomics Platform"/>
            <consortium name="The Broad Institute Genome Sequencing Center for Infectious Disease"/>
            <person name="Wu L."/>
            <person name="Ma J."/>
        </authorList>
    </citation>
    <scope>NUCLEOTIDE SEQUENCE [LARGE SCALE GENOMIC DNA]</scope>
    <source>
        <strain evidence="8">CGMCC 1.15287</strain>
    </source>
</reference>
<evidence type="ECO:0000256" key="1">
    <source>
        <dbReference type="SAM" id="SignalP"/>
    </source>
</evidence>
<dbReference type="InterPro" id="IPR027414">
    <property type="entry name" value="GH95_N_dom"/>
</dbReference>
<keyword evidence="8" id="KW-1185">Reference proteome</keyword>
<evidence type="ECO:0000313" key="5">
    <source>
        <dbReference type="EMBL" id="GGH06799.1"/>
    </source>
</evidence>
<protein>
    <submittedName>
        <fullName evidence="6">Alpha-L-fucosidase 2</fullName>
        <ecNumber evidence="6">3.2.1.51</ecNumber>
    </submittedName>
    <submittedName>
        <fullName evidence="5">Alpha/beta hydrolase</fullName>
    </submittedName>
</protein>
<keyword evidence="6" id="KW-0326">Glycosidase</keyword>
<evidence type="ECO:0000259" key="3">
    <source>
        <dbReference type="Pfam" id="PF21307"/>
    </source>
</evidence>
<comment type="caution">
    <text evidence="6">The sequence shown here is derived from an EMBL/GenBank/DDBJ whole genome shotgun (WGS) entry which is preliminary data.</text>
</comment>
<dbReference type="GO" id="GO:0004560">
    <property type="term" value="F:alpha-L-fucosidase activity"/>
    <property type="evidence" value="ECO:0007669"/>
    <property type="project" value="UniProtKB-EC"/>
</dbReference>
<evidence type="ECO:0000259" key="4">
    <source>
        <dbReference type="Pfam" id="PF22124"/>
    </source>
</evidence>
<gene>
    <name evidence="5" type="ORF">GCM10007422_23680</name>
    <name evidence="6" type="ORF">GGQ60_001231</name>
</gene>
<feature type="chain" id="PRO_5031164853" evidence="1">
    <location>
        <begin position="23"/>
        <end position="776"/>
    </location>
</feature>
<dbReference type="InterPro" id="IPR049053">
    <property type="entry name" value="AFCA-like_C"/>
</dbReference>
<dbReference type="EMBL" id="BMHZ01000002">
    <property type="protein sequence ID" value="GGH06799.1"/>
    <property type="molecule type" value="Genomic_DNA"/>
</dbReference>
<dbReference type="InterPro" id="IPR008928">
    <property type="entry name" value="6-hairpin_glycosidase_sf"/>
</dbReference>
<reference evidence="5" key="4">
    <citation type="submission" date="2024-05" db="EMBL/GenBank/DDBJ databases">
        <authorList>
            <person name="Sun Q."/>
            <person name="Zhou Y."/>
        </authorList>
    </citation>
    <scope>NUCLEOTIDE SEQUENCE</scope>
    <source>
        <strain evidence="5">CGMCC 1.15287</strain>
    </source>
</reference>
<proteinExistence type="predicted"/>
<evidence type="ECO:0000313" key="8">
    <source>
        <dbReference type="Proteomes" id="UP000642938"/>
    </source>
</evidence>
<evidence type="ECO:0000313" key="7">
    <source>
        <dbReference type="Proteomes" id="UP000532273"/>
    </source>
</evidence>
<feature type="domain" description="Glycosyl hydrolase family 95 catalytic" evidence="4">
    <location>
        <begin position="292"/>
        <end position="701"/>
    </location>
</feature>
<reference evidence="6 7" key="3">
    <citation type="submission" date="2020-08" db="EMBL/GenBank/DDBJ databases">
        <title>Genomic Encyclopedia of Type Strains, Phase IV (KMG-IV): sequencing the most valuable type-strain genomes for metagenomic binning, comparative biology and taxonomic classification.</title>
        <authorList>
            <person name="Goeker M."/>
        </authorList>
    </citation>
    <scope>NUCLEOTIDE SEQUENCE [LARGE SCALE GENOMIC DNA]</scope>
    <source>
        <strain evidence="6 7">DSM 100774</strain>
    </source>
</reference>
<feature type="domain" description="Glycosyl hydrolase family 95 N-terminal" evidence="2">
    <location>
        <begin position="27"/>
        <end position="269"/>
    </location>
</feature>
<dbReference type="EC" id="3.2.1.51" evidence="6"/>
<dbReference type="PIRSF" id="PIRSF007663">
    <property type="entry name" value="UCP007663"/>
    <property type="match status" value="1"/>
</dbReference>
<organism evidence="6 7">
    <name type="scientific">Pedobacter zeae</name>
    <dbReference type="NCBI Taxonomy" id="1737356"/>
    <lineage>
        <taxon>Bacteria</taxon>
        <taxon>Pseudomonadati</taxon>
        <taxon>Bacteroidota</taxon>
        <taxon>Sphingobacteriia</taxon>
        <taxon>Sphingobacteriales</taxon>
        <taxon>Sphingobacteriaceae</taxon>
        <taxon>Pedobacter</taxon>
    </lineage>
</organism>
<reference evidence="5" key="1">
    <citation type="journal article" date="2014" name="Int. J. Syst. Evol. Microbiol.">
        <title>Complete genome of a new Firmicutes species belonging to the dominant human colonic microbiota ('Ruminococcus bicirculans') reveals two chromosomes and a selective capacity to utilize plant glucans.</title>
        <authorList>
            <consortium name="NISC Comparative Sequencing Program"/>
            <person name="Wegmann U."/>
            <person name="Louis P."/>
            <person name="Goesmann A."/>
            <person name="Henrissat B."/>
            <person name="Duncan S.H."/>
            <person name="Flint H.J."/>
        </authorList>
    </citation>
    <scope>NUCLEOTIDE SEQUENCE</scope>
    <source>
        <strain evidence="5">CGMCC 1.15287</strain>
    </source>
</reference>
<dbReference type="PANTHER" id="PTHR31084:SF0">
    <property type="entry name" value="ALPHA-L-FUCOSIDASE 2"/>
    <property type="match status" value="1"/>
</dbReference>